<proteinExistence type="inferred from homology"/>
<reference evidence="6 7" key="1">
    <citation type="journal article" date="2009" name="Appl. Environ. Microbiol.">
        <title>Three genomes from the phylum Acidobacteria provide insight into the lifestyles of these microorganisms in soils.</title>
        <authorList>
            <person name="Ward N.L."/>
            <person name="Challacombe J.F."/>
            <person name="Janssen P.H."/>
            <person name="Henrissat B."/>
            <person name="Coutinho P.M."/>
            <person name="Wu M."/>
            <person name="Xie G."/>
            <person name="Haft D.H."/>
            <person name="Sait M."/>
            <person name="Badger J."/>
            <person name="Barabote R.D."/>
            <person name="Bradley B."/>
            <person name="Brettin T.S."/>
            <person name="Brinkac L.M."/>
            <person name="Bruce D."/>
            <person name="Creasy T."/>
            <person name="Daugherty S.C."/>
            <person name="Davidsen T.M."/>
            <person name="DeBoy R.T."/>
            <person name="Detter J.C."/>
            <person name="Dodson R.J."/>
            <person name="Durkin A.S."/>
            <person name="Ganapathy A."/>
            <person name="Gwinn-Giglio M."/>
            <person name="Han C.S."/>
            <person name="Khouri H."/>
            <person name="Kiss H."/>
            <person name="Kothari S.P."/>
            <person name="Madupu R."/>
            <person name="Nelson K.E."/>
            <person name="Nelson W.C."/>
            <person name="Paulsen I."/>
            <person name="Penn K."/>
            <person name="Ren Q."/>
            <person name="Rosovitz M.J."/>
            <person name="Selengut J.D."/>
            <person name="Shrivastava S."/>
            <person name="Sullivan S.A."/>
            <person name="Tapia R."/>
            <person name="Thompson L.S."/>
            <person name="Watkins K.L."/>
            <person name="Yang Q."/>
            <person name="Yu C."/>
            <person name="Zafar N."/>
            <person name="Zhou L."/>
            <person name="Kuske C.R."/>
        </authorList>
    </citation>
    <scope>NUCLEOTIDE SEQUENCE [LARGE SCALE GENOMIC DNA]</scope>
    <source>
        <strain evidence="7">ATCC 51196 / DSM 11244 / BCRC 80197 / JCM 7670 / NBRC 15755 / NCIMB 13165 / 161</strain>
    </source>
</reference>
<protein>
    <submittedName>
        <fullName evidence="6">Phage integrase family protein</fullName>
    </submittedName>
</protein>
<dbReference type="Gene3D" id="1.10.443.10">
    <property type="entry name" value="Intergrase catalytic core"/>
    <property type="match status" value="1"/>
</dbReference>
<feature type="region of interest" description="Disordered" evidence="4">
    <location>
        <begin position="375"/>
        <end position="414"/>
    </location>
</feature>
<keyword evidence="3" id="KW-0233">DNA recombination</keyword>
<comment type="similarity">
    <text evidence="1">Belongs to the 'phage' integrase family.</text>
</comment>
<dbReference type="STRING" id="240015.ACP_1233"/>
<feature type="domain" description="Tyr recombinase" evidence="5">
    <location>
        <begin position="178"/>
        <end position="376"/>
    </location>
</feature>
<dbReference type="KEGG" id="aca:ACP_1233"/>
<dbReference type="PANTHER" id="PTHR30349">
    <property type="entry name" value="PHAGE INTEGRASE-RELATED"/>
    <property type="match status" value="1"/>
</dbReference>
<dbReference type="InParanoid" id="C1F4W0"/>
<keyword evidence="7" id="KW-1185">Reference proteome</keyword>
<dbReference type="InterPro" id="IPR002104">
    <property type="entry name" value="Integrase_catalytic"/>
</dbReference>
<gene>
    <name evidence="6" type="ordered locus">ACP_1233</name>
</gene>
<dbReference type="EMBL" id="CP001472">
    <property type="protein sequence ID" value="ACO34588.1"/>
    <property type="molecule type" value="Genomic_DNA"/>
</dbReference>
<keyword evidence="2" id="KW-0238">DNA-binding</keyword>
<dbReference type="Pfam" id="PF00589">
    <property type="entry name" value="Phage_integrase"/>
    <property type="match status" value="1"/>
</dbReference>
<name>C1F4W0_ACIC5</name>
<dbReference type="InterPro" id="IPR010998">
    <property type="entry name" value="Integrase_recombinase_N"/>
</dbReference>
<dbReference type="CDD" id="cd00397">
    <property type="entry name" value="DNA_BRE_C"/>
    <property type="match status" value="1"/>
</dbReference>
<dbReference type="GO" id="GO:0003677">
    <property type="term" value="F:DNA binding"/>
    <property type="evidence" value="ECO:0007669"/>
    <property type="project" value="UniProtKB-KW"/>
</dbReference>
<evidence type="ECO:0000256" key="3">
    <source>
        <dbReference type="ARBA" id="ARBA00023172"/>
    </source>
</evidence>
<evidence type="ECO:0000256" key="1">
    <source>
        <dbReference type="ARBA" id="ARBA00008857"/>
    </source>
</evidence>
<dbReference type="PROSITE" id="PS51898">
    <property type="entry name" value="TYR_RECOMBINASE"/>
    <property type="match status" value="1"/>
</dbReference>
<dbReference type="GO" id="GO:0015074">
    <property type="term" value="P:DNA integration"/>
    <property type="evidence" value="ECO:0007669"/>
    <property type="project" value="InterPro"/>
</dbReference>
<dbReference type="AlphaFoldDB" id="C1F4W0"/>
<dbReference type="InterPro" id="IPR011010">
    <property type="entry name" value="DNA_brk_join_enz"/>
</dbReference>
<dbReference type="Gene3D" id="1.10.150.130">
    <property type="match status" value="1"/>
</dbReference>
<dbReference type="SUPFAM" id="SSF56349">
    <property type="entry name" value="DNA breaking-rejoining enzymes"/>
    <property type="match status" value="1"/>
</dbReference>
<dbReference type="OrthoDB" id="105338at2"/>
<sequence>MLTLYRRHLKRCSKTDDRYWKRCSCPMWVEGTVNGTYIRRSLQTASWERAQNLAHEIESADDPKAAPAKKEEPVTIKQAVDEYLADARARNLAESTLSKLETIFRKQFLAWTKSEGYTLLRELDLRAVQSFRATWRDGGLAKKKKQERLTGFFWFCIRAGWITQSPTLNLKRITVQQMPTDYFPREEYNEIIDGTYRLDDGLERGYDVEKRGQRIRALVQLLRWSGLRIRDAVTLERERLQSNDDLLLYQAKTGVPVYVPLPHKVAEDLRNVPPGPKPNPRYFFWSGNGDPKSAVADWQRAFRRLFEVAGLEKPDGGRKRCFPHMFRDTFAVEMLLAGVPIDQVSILLGHKSVKITEKHYAPFVKARQEQLAASVRQAWQEMEPKPPKSPKKARAASSSGPALVYSNQDTLRNA</sequence>
<dbReference type="RefSeq" id="WP_015896381.1">
    <property type="nucleotide sequence ID" value="NC_012483.1"/>
</dbReference>
<dbReference type="InterPro" id="IPR013762">
    <property type="entry name" value="Integrase-like_cat_sf"/>
</dbReference>
<evidence type="ECO:0000259" key="5">
    <source>
        <dbReference type="PROSITE" id="PS51898"/>
    </source>
</evidence>
<evidence type="ECO:0000256" key="4">
    <source>
        <dbReference type="SAM" id="MobiDB-lite"/>
    </source>
</evidence>
<dbReference type="eggNOG" id="COG4974">
    <property type="taxonomic scope" value="Bacteria"/>
</dbReference>
<dbReference type="Proteomes" id="UP000002207">
    <property type="component" value="Chromosome"/>
</dbReference>
<evidence type="ECO:0000256" key="2">
    <source>
        <dbReference type="ARBA" id="ARBA00023125"/>
    </source>
</evidence>
<dbReference type="PANTHER" id="PTHR30349:SF41">
    <property type="entry name" value="INTEGRASE_RECOMBINASE PROTEIN MJ0367-RELATED"/>
    <property type="match status" value="1"/>
</dbReference>
<evidence type="ECO:0000313" key="6">
    <source>
        <dbReference type="EMBL" id="ACO34588.1"/>
    </source>
</evidence>
<evidence type="ECO:0000313" key="7">
    <source>
        <dbReference type="Proteomes" id="UP000002207"/>
    </source>
</evidence>
<accession>C1F4W0</accession>
<dbReference type="HOGENOM" id="CLU_729162_0_0_0"/>
<dbReference type="InterPro" id="IPR050090">
    <property type="entry name" value="Tyrosine_recombinase_XerCD"/>
</dbReference>
<organism evidence="6 7">
    <name type="scientific">Acidobacterium capsulatum (strain ATCC 51196 / DSM 11244 / BCRC 80197 / JCM 7670 / NBRC 15755 / NCIMB 13165 / 161)</name>
    <dbReference type="NCBI Taxonomy" id="240015"/>
    <lineage>
        <taxon>Bacteria</taxon>
        <taxon>Pseudomonadati</taxon>
        <taxon>Acidobacteriota</taxon>
        <taxon>Terriglobia</taxon>
        <taxon>Terriglobales</taxon>
        <taxon>Acidobacteriaceae</taxon>
        <taxon>Acidobacterium</taxon>
    </lineage>
</organism>
<dbReference type="GO" id="GO:0006310">
    <property type="term" value="P:DNA recombination"/>
    <property type="evidence" value="ECO:0007669"/>
    <property type="project" value="UniProtKB-KW"/>
</dbReference>
<feature type="compositionally biased region" description="Polar residues" evidence="4">
    <location>
        <begin position="405"/>
        <end position="414"/>
    </location>
</feature>